<dbReference type="PATRIC" id="fig|369723.5.peg.4322"/>
<dbReference type="InterPro" id="IPR008317">
    <property type="entry name" value="UCP030561"/>
</dbReference>
<dbReference type="PIRSF" id="PIRSF030561">
    <property type="entry name" value="UCP030561"/>
    <property type="match status" value="1"/>
</dbReference>
<dbReference type="HOGENOM" id="CLU_135625_2_0_11"/>
<name>A4XCF3_SALTO</name>
<dbReference type="EMBL" id="CP000667">
    <property type="protein sequence ID" value="ABP56610.1"/>
    <property type="molecule type" value="Genomic_DNA"/>
</dbReference>
<protein>
    <recommendedName>
        <fullName evidence="1">SnoaL-like domain-containing protein</fullName>
    </recommendedName>
</protein>
<organism evidence="2 3">
    <name type="scientific">Salinispora tropica (strain ATCC BAA-916 / DSM 44818 / JCM 13857 / NBRC 105044 / CNB-440)</name>
    <dbReference type="NCBI Taxonomy" id="369723"/>
    <lineage>
        <taxon>Bacteria</taxon>
        <taxon>Bacillati</taxon>
        <taxon>Actinomycetota</taxon>
        <taxon>Actinomycetes</taxon>
        <taxon>Micromonosporales</taxon>
        <taxon>Micromonosporaceae</taxon>
        <taxon>Salinispora</taxon>
    </lineage>
</organism>
<dbReference type="eggNOG" id="COG4538">
    <property type="taxonomic scope" value="Bacteria"/>
</dbReference>
<dbReference type="InterPro" id="IPR032710">
    <property type="entry name" value="NTF2-like_dom_sf"/>
</dbReference>
<evidence type="ECO:0000313" key="3">
    <source>
        <dbReference type="Proteomes" id="UP000000235"/>
    </source>
</evidence>
<dbReference type="KEGG" id="stp:Strop_4181"/>
<sequence length="108" mass="12364">MNEPSTIVERQLDAYNTHNLEAFVNTYAPDVRIDRRDGSQITGREALRDAYADQFAKGRCRAEITARMTEGDWVIDHEMAHGLADEPIRVLVAYRVRTGLIDRVHFFG</sequence>
<keyword evidence="3" id="KW-1185">Reference proteome</keyword>
<feature type="domain" description="SnoaL-like" evidence="1">
    <location>
        <begin position="8"/>
        <end position="103"/>
    </location>
</feature>
<dbReference type="RefSeq" id="WP_012015374.1">
    <property type="nucleotide sequence ID" value="NC_009380.1"/>
</dbReference>
<dbReference type="Gene3D" id="3.10.450.50">
    <property type="match status" value="1"/>
</dbReference>
<proteinExistence type="predicted"/>
<dbReference type="InterPro" id="IPR037401">
    <property type="entry name" value="SnoaL-like"/>
</dbReference>
<dbReference type="Pfam" id="PF12680">
    <property type="entry name" value="SnoaL_2"/>
    <property type="match status" value="1"/>
</dbReference>
<evidence type="ECO:0000313" key="2">
    <source>
        <dbReference type="EMBL" id="ABP56610.1"/>
    </source>
</evidence>
<gene>
    <name evidence="2" type="ordered locus">Strop_4181</name>
</gene>
<dbReference type="STRING" id="369723.Strop_4181"/>
<dbReference type="SUPFAM" id="SSF54427">
    <property type="entry name" value="NTF2-like"/>
    <property type="match status" value="1"/>
</dbReference>
<evidence type="ECO:0000259" key="1">
    <source>
        <dbReference type="Pfam" id="PF12680"/>
    </source>
</evidence>
<reference evidence="3" key="1">
    <citation type="journal article" date="2007" name="Proc. Natl. Acad. Sci. U.S.A.">
        <title>Genome sequencing reveals complex secondary metabolome in the marine actinomycete Salinispora tropica.</title>
        <authorList>
            <person name="Udwary D.W."/>
            <person name="Zeigler L."/>
            <person name="Asolkar R.N."/>
            <person name="Singan V."/>
            <person name="Lapidus A."/>
            <person name="Fenical W."/>
            <person name="Jensen P.R."/>
            <person name="Moore B.S."/>
        </authorList>
    </citation>
    <scope>NUCLEOTIDE SEQUENCE [LARGE SCALE GENOMIC DNA]</scope>
    <source>
        <strain evidence="3">ATCC BAA-916 / DSM 44818 / CNB-440</strain>
    </source>
</reference>
<accession>A4XCF3</accession>
<dbReference type="AlphaFoldDB" id="A4XCF3"/>
<dbReference type="Proteomes" id="UP000000235">
    <property type="component" value="Chromosome"/>
</dbReference>